<evidence type="ECO:0000256" key="10">
    <source>
        <dbReference type="RuleBase" id="RU004504"/>
    </source>
</evidence>
<evidence type="ECO:0000256" key="3">
    <source>
        <dbReference type="ARBA" id="ARBA00012239"/>
    </source>
</evidence>
<evidence type="ECO:0000256" key="8">
    <source>
        <dbReference type="ARBA" id="ARBA00023014"/>
    </source>
</evidence>
<dbReference type="PANTHER" id="PTHR11601:SF34">
    <property type="entry name" value="CYSTEINE DESULFURASE"/>
    <property type="match status" value="1"/>
</dbReference>
<dbReference type="SUPFAM" id="SSF53383">
    <property type="entry name" value="PLP-dependent transferases"/>
    <property type="match status" value="1"/>
</dbReference>
<feature type="domain" description="Aminotransferase class V" evidence="12">
    <location>
        <begin position="4"/>
        <end position="366"/>
    </location>
</feature>
<comment type="similarity">
    <text evidence="2">Belongs to the class-V pyridoxal-phosphate-dependent aminotransferase family. NifS/IscS subfamily.</text>
</comment>
<proteinExistence type="inferred from homology"/>
<evidence type="ECO:0000256" key="5">
    <source>
        <dbReference type="ARBA" id="ARBA00022723"/>
    </source>
</evidence>
<evidence type="ECO:0000313" key="14">
    <source>
        <dbReference type="Proteomes" id="UP000007392"/>
    </source>
</evidence>
<evidence type="ECO:0000256" key="1">
    <source>
        <dbReference type="ARBA" id="ARBA00001933"/>
    </source>
</evidence>
<keyword evidence="6" id="KW-0663">Pyridoxal phosphate</keyword>
<dbReference type="GO" id="GO:0051536">
    <property type="term" value="F:iron-sulfur cluster binding"/>
    <property type="evidence" value="ECO:0007669"/>
    <property type="project" value="UniProtKB-KW"/>
</dbReference>
<dbReference type="PANTHER" id="PTHR11601">
    <property type="entry name" value="CYSTEINE DESULFURYLASE FAMILY MEMBER"/>
    <property type="match status" value="1"/>
</dbReference>
<protein>
    <recommendedName>
        <fullName evidence="3">cysteine desulfurase</fullName>
        <ecNumber evidence="3">2.8.1.7</ecNumber>
    </recommendedName>
</protein>
<dbReference type="InterPro" id="IPR016454">
    <property type="entry name" value="Cysteine_dSase"/>
</dbReference>
<dbReference type="EMBL" id="CP003422">
    <property type="protein sequence ID" value="AFH64978.1"/>
    <property type="molecule type" value="Genomic_DNA"/>
</dbReference>
<gene>
    <name evidence="13" type="ORF">B2K_30470</name>
</gene>
<keyword evidence="4" id="KW-0808">Transferase</keyword>
<dbReference type="OrthoDB" id="9808002at2"/>
<dbReference type="KEGG" id="pmw:B2K_30470"/>
<name>I0BRI1_9BACL</name>
<evidence type="ECO:0000256" key="7">
    <source>
        <dbReference type="ARBA" id="ARBA00023004"/>
    </source>
</evidence>
<dbReference type="PATRIC" id="fig|997761.3.peg.6098"/>
<dbReference type="PROSITE" id="PS00595">
    <property type="entry name" value="AA_TRANSFER_CLASS_5"/>
    <property type="match status" value="1"/>
</dbReference>
<evidence type="ECO:0000256" key="9">
    <source>
        <dbReference type="ARBA" id="ARBA00050776"/>
    </source>
</evidence>
<dbReference type="InterPro" id="IPR015422">
    <property type="entry name" value="PyrdxlP-dep_Trfase_small"/>
</dbReference>
<dbReference type="GO" id="GO:0031071">
    <property type="term" value="F:cysteine desulfurase activity"/>
    <property type="evidence" value="ECO:0007669"/>
    <property type="project" value="UniProtKB-EC"/>
</dbReference>
<dbReference type="Gene3D" id="3.40.640.10">
    <property type="entry name" value="Type I PLP-dependent aspartate aminotransferase-like (Major domain)"/>
    <property type="match status" value="1"/>
</dbReference>
<comment type="catalytic activity">
    <reaction evidence="9">
        <text>(sulfur carrier)-H + L-cysteine = (sulfur carrier)-SH + L-alanine</text>
        <dbReference type="Rhea" id="RHEA:43892"/>
        <dbReference type="Rhea" id="RHEA-COMP:14737"/>
        <dbReference type="Rhea" id="RHEA-COMP:14739"/>
        <dbReference type="ChEBI" id="CHEBI:29917"/>
        <dbReference type="ChEBI" id="CHEBI:35235"/>
        <dbReference type="ChEBI" id="CHEBI:57972"/>
        <dbReference type="ChEBI" id="CHEBI:64428"/>
        <dbReference type="EC" id="2.8.1.7"/>
    </reaction>
</comment>
<dbReference type="Pfam" id="PF00266">
    <property type="entry name" value="Aminotran_5"/>
    <property type="match status" value="1"/>
</dbReference>
<keyword evidence="8" id="KW-0411">Iron-sulfur</keyword>
<comment type="cofactor">
    <cofactor evidence="1 10">
        <name>pyridoxal 5'-phosphate</name>
        <dbReference type="ChEBI" id="CHEBI:597326"/>
    </cofactor>
</comment>
<dbReference type="InterPro" id="IPR015421">
    <property type="entry name" value="PyrdxlP-dep_Trfase_major"/>
</dbReference>
<evidence type="ECO:0000259" key="12">
    <source>
        <dbReference type="Pfam" id="PF00266"/>
    </source>
</evidence>
<reference evidence="13 14" key="1">
    <citation type="submission" date="2013-06" db="EMBL/GenBank/DDBJ databases">
        <title>Complete genome sequence of Paenibacillus mucilaginosus K02.</title>
        <authorList>
            <person name="Xiao B."/>
            <person name="Sun L."/>
            <person name="Xiao L."/>
            <person name="Lian B."/>
        </authorList>
    </citation>
    <scope>NUCLEOTIDE SEQUENCE [LARGE SCALE GENOMIC DNA]</scope>
    <source>
        <strain evidence="13 14">K02</strain>
    </source>
</reference>
<dbReference type="Proteomes" id="UP000007392">
    <property type="component" value="Chromosome"/>
</dbReference>
<evidence type="ECO:0000256" key="2">
    <source>
        <dbReference type="ARBA" id="ARBA00006490"/>
    </source>
</evidence>
<evidence type="ECO:0000256" key="6">
    <source>
        <dbReference type="ARBA" id="ARBA00022898"/>
    </source>
</evidence>
<dbReference type="AlphaFoldDB" id="I0BRI1"/>
<dbReference type="HOGENOM" id="CLU_003433_0_0_9"/>
<evidence type="ECO:0000256" key="11">
    <source>
        <dbReference type="SAM" id="Coils"/>
    </source>
</evidence>
<keyword evidence="7" id="KW-0408">Iron</keyword>
<dbReference type="RefSeq" id="WP_014652500.1">
    <property type="nucleotide sequence ID" value="NC_017672.3"/>
</dbReference>
<evidence type="ECO:0000313" key="13">
    <source>
        <dbReference type="EMBL" id="AFH64978.1"/>
    </source>
</evidence>
<dbReference type="InterPro" id="IPR015424">
    <property type="entry name" value="PyrdxlP-dep_Trfase"/>
</dbReference>
<keyword evidence="5" id="KW-0479">Metal-binding</keyword>
<dbReference type="InterPro" id="IPR020578">
    <property type="entry name" value="Aminotrans_V_PyrdxlP_BS"/>
</dbReference>
<dbReference type="GO" id="GO:0046872">
    <property type="term" value="F:metal ion binding"/>
    <property type="evidence" value="ECO:0007669"/>
    <property type="project" value="UniProtKB-KW"/>
</dbReference>
<dbReference type="Gene3D" id="1.10.260.50">
    <property type="match status" value="1"/>
</dbReference>
<dbReference type="Gene3D" id="3.90.1150.10">
    <property type="entry name" value="Aspartate Aminotransferase, domain 1"/>
    <property type="match status" value="1"/>
</dbReference>
<accession>I0BRI1</accession>
<dbReference type="EC" id="2.8.1.7" evidence="3"/>
<dbReference type="PIRSF" id="PIRSF005572">
    <property type="entry name" value="NifS"/>
    <property type="match status" value="1"/>
</dbReference>
<keyword evidence="11" id="KW-0175">Coiled coil</keyword>
<dbReference type="FunFam" id="3.40.640.10:FF:000084">
    <property type="entry name" value="IscS-like cysteine desulfurase"/>
    <property type="match status" value="1"/>
</dbReference>
<sequence length="381" mass="40862">MNPIYLDHAATTPVHPAVVERMLPYLSEYFGNASSTHRAGRDARSALNAARDRISAFIGCSPAELVFTGGGTESDNTAIFGAAEASSGRGRHIITTQIEHHAVLHACERLEKFGYEVTYLPVDKFGQVSVRDVEAAVRPDTVLISVMYANNEVGTIQPVKEIGAIAREKGILFHVDAVQALGHLPIDLGSLPVDLMSFSAHKLSGPKGTGALYIARSARVAPLLYGGSQERKRRAGTENTAGIVGFAEAVKIFEGARYEMQQKLEKLRQEMVMELERRLGSGGYVVNGHPTERLPHILNVSFPGVSTESLLMNLDLAGVAAASGSACTSGSLEVSHVLRSMGLPEEVTASAVRFSFGRTNDEAQIAAAAEAVQDIVTRLRR</sequence>
<organism evidence="13 14">
    <name type="scientific">Paenibacillus mucilaginosus K02</name>
    <dbReference type="NCBI Taxonomy" id="997761"/>
    <lineage>
        <taxon>Bacteria</taxon>
        <taxon>Bacillati</taxon>
        <taxon>Bacillota</taxon>
        <taxon>Bacilli</taxon>
        <taxon>Bacillales</taxon>
        <taxon>Paenibacillaceae</taxon>
        <taxon>Paenibacillus</taxon>
    </lineage>
</organism>
<feature type="coiled-coil region" evidence="11">
    <location>
        <begin position="250"/>
        <end position="277"/>
    </location>
</feature>
<dbReference type="InterPro" id="IPR000192">
    <property type="entry name" value="Aminotrans_V_dom"/>
</dbReference>
<evidence type="ECO:0000256" key="4">
    <source>
        <dbReference type="ARBA" id="ARBA00022679"/>
    </source>
</evidence>